<dbReference type="Gene3D" id="3.40.50.300">
    <property type="entry name" value="P-loop containing nucleotide triphosphate hydrolases"/>
    <property type="match status" value="1"/>
</dbReference>
<protein>
    <submittedName>
        <fullName evidence="2">AAA family ATPase</fullName>
    </submittedName>
</protein>
<dbReference type="PANTHER" id="PTHR43581">
    <property type="entry name" value="ATP/GTP PHOSPHATASE"/>
    <property type="match status" value="1"/>
</dbReference>
<dbReference type="SUPFAM" id="SSF52540">
    <property type="entry name" value="P-loop containing nucleoside triphosphate hydrolases"/>
    <property type="match status" value="1"/>
</dbReference>
<evidence type="ECO:0000259" key="1">
    <source>
        <dbReference type="Pfam" id="PF13304"/>
    </source>
</evidence>
<proteinExistence type="predicted"/>
<dbReference type="InterPro" id="IPR003959">
    <property type="entry name" value="ATPase_AAA_core"/>
</dbReference>
<organism evidence="2 3">
    <name type="scientific">Sphingobacterium suaedae</name>
    <dbReference type="NCBI Taxonomy" id="1686402"/>
    <lineage>
        <taxon>Bacteria</taxon>
        <taxon>Pseudomonadati</taxon>
        <taxon>Bacteroidota</taxon>
        <taxon>Sphingobacteriia</taxon>
        <taxon>Sphingobacteriales</taxon>
        <taxon>Sphingobacteriaceae</taxon>
        <taxon>Sphingobacterium</taxon>
    </lineage>
</organism>
<evidence type="ECO:0000313" key="2">
    <source>
        <dbReference type="EMBL" id="MFD2547666.1"/>
    </source>
</evidence>
<dbReference type="InterPro" id="IPR027417">
    <property type="entry name" value="P-loop_NTPase"/>
</dbReference>
<sequence>MVSNLRVRTEKFRAVNSADIIIDGITLVAGENGCGKSTISKLLYFSFKTVSNFDRLVKDKLFSNLREVLRFLEIFQHEVVLIQKDKRLSEDFRRELSDVRRSLYSSPNFEEEVRKWMELIDKVEYLFGNYNNKEQHRLFQDDSKVSSPRIIRLNRILKELLDDPEPYSFADYKDAFNQVRKFVQNKFKEANGKIISRPTKIFIDELSNVFSESKLPKRFDVLEYDASIVDIDKQNLSIPFTVDKVIYLDTPMMLSITDSPNEYWKDLNDLLLDDSQAQPNEISEIISSQIINGDVEYDDSLFAGDEFKFKRSDGLIFNLLDVATGIKSFSILQLLLKNGHLNEKTLLIIDEPESHLHPQWIIEYARIIVLLNKKFGVRFFLASHNPDMVSAIRYISEKEGVLDNTNFYLAVKEKQKFTYNYEYLSNNIDPIFESFNIAIDRINKYGA</sequence>
<comment type="caution">
    <text evidence="2">The sequence shown here is derived from an EMBL/GenBank/DDBJ whole genome shotgun (WGS) entry which is preliminary data.</text>
</comment>
<dbReference type="RefSeq" id="WP_380932237.1">
    <property type="nucleotide sequence ID" value="NZ_JBHUEG010000007.1"/>
</dbReference>
<dbReference type="Pfam" id="PF13304">
    <property type="entry name" value="AAA_21"/>
    <property type="match status" value="1"/>
</dbReference>
<keyword evidence="3" id="KW-1185">Reference proteome</keyword>
<gene>
    <name evidence="2" type="ORF">ACFSR5_08420</name>
</gene>
<name>A0ABW5KFQ4_9SPHI</name>
<reference evidence="3" key="1">
    <citation type="journal article" date="2019" name="Int. J. Syst. Evol. Microbiol.">
        <title>The Global Catalogue of Microorganisms (GCM) 10K type strain sequencing project: providing services to taxonomists for standard genome sequencing and annotation.</title>
        <authorList>
            <consortium name="The Broad Institute Genomics Platform"/>
            <consortium name="The Broad Institute Genome Sequencing Center for Infectious Disease"/>
            <person name="Wu L."/>
            <person name="Ma J."/>
        </authorList>
    </citation>
    <scope>NUCLEOTIDE SEQUENCE [LARGE SCALE GENOMIC DNA]</scope>
    <source>
        <strain evidence="3">KCTC 42662</strain>
    </source>
</reference>
<evidence type="ECO:0000313" key="3">
    <source>
        <dbReference type="Proteomes" id="UP001597545"/>
    </source>
</evidence>
<accession>A0ABW5KFQ4</accession>
<dbReference type="InterPro" id="IPR051396">
    <property type="entry name" value="Bact_Antivir_Def_Nuclease"/>
</dbReference>
<dbReference type="Proteomes" id="UP001597545">
    <property type="component" value="Unassembled WGS sequence"/>
</dbReference>
<dbReference type="PANTHER" id="PTHR43581:SF2">
    <property type="entry name" value="EXCINUCLEASE ATPASE SUBUNIT"/>
    <property type="match status" value="1"/>
</dbReference>
<dbReference type="EMBL" id="JBHULR010000003">
    <property type="protein sequence ID" value="MFD2547666.1"/>
    <property type="molecule type" value="Genomic_DNA"/>
</dbReference>
<feature type="domain" description="ATPase AAA-type core" evidence="1">
    <location>
        <begin position="25"/>
        <end position="386"/>
    </location>
</feature>